<proteinExistence type="predicted"/>
<evidence type="ECO:0000256" key="1">
    <source>
        <dbReference type="ARBA" id="ARBA00022450"/>
    </source>
</evidence>
<organism evidence="4 5">
    <name type="scientific">Methylomonas methanica</name>
    <dbReference type="NCBI Taxonomy" id="421"/>
    <lineage>
        <taxon>Bacteria</taxon>
        <taxon>Pseudomonadati</taxon>
        <taxon>Pseudomonadota</taxon>
        <taxon>Gammaproteobacteria</taxon>
        <taxon>Methylococcales</taxon>
        <taxon>Methylococcaceae</taxon>
        <taxon>Methylomonas</taxon>
    </lineage>
</organism>
<dbReference type="PROSITE" id="PS00012">
    <property type="entry name" value="PHOSPHOPANTETHEINE"/>
    <property type="match status" value="1"/>
</dbReference>
<keyword evidence="1" id="KW-0596">Phosphopantetheine</keyword>
<dbReference type="Gene3D" id="1.10.1200.10">
    <property type="entry name" value="ACP-like"/>
    <property type="match status" value="1"/>
</dbReference>
<protein>
    <submittedName>
        <fullName evidence="4">Phosphopantetheine-binding protein</fullName>
    </submittedName>
</protein>
<dbReference type="Proteomes" id="UP000077763">
    <property type="component" value="Unassembled WGS sequence"/>
</dbReference>
<gene>
    <name evidence="4" type="ORF">A1353_22885</name>
</gene>
<evidence type="ECO:0000313" key="4">
    <source>
        <dbReference type="EMBL" id="OAH97441.1"/>
    </source>
</evidence>
<dbReference type="RefSeq" id="WP_064038611.1">
    <property type="nucleotide sequence ID" value="NZ_LUUH01000100.1"/>
</dbReference>
<keyword evidence="2" id="KW-0597">Phosphoprotein</keyword>
<name>A0A177LVC3_METMH</name>
<comment type="caution">
    <text evidence="4">The sequence shown here is derived from an EMBL/GenBank/DDBJ whole genome shotgun (WGS) entry which is preliminary data.</text>
</comment>
<dbReference type="Pfam" id="PF00550">
    <property type="entry name" value="PP-binding"/>
    <property type="match status" value="1"/>
</dbReference>
<dbReference type="InterPro" id="IPR036736">
    <property type="entry name" value="ACP-like_sf"/>
</dbReference>
<dbReference type="InterPro" id="IPR006162">
    <property type="entry name" value="Ppantetheine_attach_site"/>
</dbReference>
<evidence type="ECO:0000256" key="2">
    <source>
        <dbReference type="ARBA" id="ARBA00022553"/>
    </source>
</evidence>
<reference evidence="4 5" key="1">
    <citation type="submission" date="2016-03" db="EMBL/GenBank/DDBJ databases">
        <authorList>
            <person name="Ploux O."/>
        </authorList>
    </citation>
    <scope>NUCLEOTIDE SEQUENCE [LARGE SCALE GENOMIC DNA]</scope>
    <source>
        <strain evidence="4 5">R-45371</strain>
    </source>
</reference>
<dbReference type="SUPFAM" id="SSF47336">
    <property type="entry name" value="ACP-like"/>
    <property type="match status" value="1"/>
</dbReference>
<sequence>MKETLKNFIFAELIYHEDPAAFGDEDNLLDAGLDSMGIMRLIMFAEKEFGVTLPDTEIEPDNVGSLNSLESWIRRSGYAG</sequence>
<dbReference type="PROSITE" id="PS50075">
    <property type="entry name" value="CARRIER"/>
    <property type="match status" value="1"/>
</dbReference>
<evidence type="ECO:0000313" key="5">
    <source>
        <dbReference type="Proteomes" id="UP000077763"/>
    </source>
</evidence>
<dbReference type="EMBL" id="LUUH01000100">
    <property type="protein sequence ID" value="OAH97441.1"/>
    <property type="molecule type" value="Genomic_DNA"/>
</dbReference>
<accession>A0A177LVC3</accession>
<dbReference type="AlphaFoldDB" id="A0A177LVC3"/>
<feature type="domain" description="Carrier" evidence="3">
    <location>
        <begin position="1"/>
        <end position="77"/>
    </location>
</feature>
<evidence type="ECO:0000259" key="3">
    <source>
        <dbReference type="PROSITE" id="PS50075"/>
    </source>
</evidence>
<dbReference type="InterPro" id="IPR009081">
    <property type="entry name" value="PP-bd_ACP"/>
</dbReference>